<dbReference type="AlphaFoldDB" id="A0A4Y7T3P0"/>
<feature type="compositionally biased region" description="Low complexity" evidence="1">
    <location>
        <begin position="12"/>
        <end position="25"/>
    </location>
</feature>
<evidence type="ECO:0000313" key="2">
    <source>
        <dbReference type="EMBL" id="TEB28631.1"/>
    </source>
</evidence>
<gene>
    <name evidence="2" type="ORF">FA13DRAFT_1735460</name>
</gene>
<keyword evidence="3" id="KW-1185">Reference proteome</keyword>
<accession>A0A4Y7T3P0</accession>
<sequence length="57" mass="6163">MQEHHFEEQDWGGTSSFSNGSSEVSSWSMGLFNPSIGRIRMAMSAETLQAVAGVVAE</sequence>
<protein>
    <submittedName>
        <fullName evidence="2">Uncharacterized protein</fullName>
    </submittedName>
</protein>
<name>A0A4Y7T3P0_COPMI</name>
<evidence type="ECO:0000256" key="1">
    <source>
        <dbReference type="SAM" id="MobiDB-lite"/>
    </source>
</evidence>
<reference evidence="2 3" key="1">
    <citation type="journal article" date="2019" name="Nat. Ecol. Evol.">
        <title>Megaphylogeny resolves global patterns of mushroom evolution.</title>
        <authorList>
            <person name="Varga T."/>
            <person name="Krizsan K."/>
            <person name="Foldi C."/>
            <person name="Dima B."/>
            <person name="Sanchez-Garcia M."/>
            <person name="Sanchez-Ramirez S."/>
            <person name="Szollosi G.J."/>
            <person name="Szarkandi J.G."/>
            <person name="Papp V."/>
            <person name="Albert L."/>
            <person name="Andreopoulos W."/>
            <person name="Angelini C."/>
            <person name="Antonin V."/>
            <person name="Barry K.W."/>
            <person name="Bougher N.L."/>
            <person name="Buchanan P."/>
            <person name="Buyck B."/>
            <person name="Bense V."/>
            <person name="Catcheside P."/>
            <person name="Chovatia M."/>
            <person name="Cooper J."/>
            <person name="Damon W."/>
            <person name="Desjardin D."/>
            <person name="Finy P."/>
            <person name="Geml J."/>
            <person name="Haridas S."/>
            <person name="Hughes K."/>
            <person name="Justo A."/>
            <person name="Karasinski D."/>
            <person name="Kautmanova I."/>
            <person name="Kiss B."/>
            <person name="Kocsube S."/>
            <person name="Kotiranta H."/>
            <person name="LaButti K.M."/>
            <person name="Lechner B.E."/>
            <person name="Liimatainen K."/>
            <person name="Lipzen A."/>
            <person name="Lukacs Z."/>
            <person name="Mihaltcheva S."/>
            <person name="Morgado L.N."/>
            <person name="Niskanen T."/>
            <person name="Noordeloos M.E."/>
            <person name="Ohm R.A."/>
            <person name="Ortiz-Santana B."/>
            <person name="Ovrebo C."/>
            <person name="Racz N."/>
            <person name="Riley R."/>
            <person name="Savchenko A."/>
            <person name="Shiryaev A."/>
            <person name="Soop K."/>
            <person name="Spirin V."/>
            <person name="Szebenyi C."/>
            <person name="Tomsovsky M."/>
            <person name="Tulloss R.E."/>
            <person name="Uehling J."/>
            <person name="Grigoriev I.V."/>
            <person name="Vagvolgyi C."/>
            <person name="Papp T."/>
            <person name="Martin F.M."/>
            <person name="Miettinen O."/>
            <person name="Hibbett D.S."/>
            <person name="Nagy L.G."/>
        </authorList>
    </citation>
    <scope>NUCLEOTIDE SEQUENCE [LARGE SCALE GENOMIC DNA]</scope>
    <source>
        <strain evidence="2 3">FP101781</strain>
    </source>
</reference>
<organism evidence="2 3">
    <name type="scientific">Coprinellus micaceus</name>
    <name type="common">Glistening ink-cap mushroom</name>
    <name type="synonym">Coprinus micaceus</name>
    <dbReference type="NCBI Taxonomy" id="71717"/>
    <lineage>
        <taxon>Eukaryota</taxon>
        <taxon>Fungi</taxon>
        <taxon>Dikarya</taxon>
        <taxon>Basidiomycota</taxon>
        <taxon>Agaricomycotina</taxon>
        <taxon>Agaricomycetes</taxon>
        <taxon>Agaricomycetidae</taxon>
        <taxon>Agaricales</taxon>
        <taxon>Agaricineae</taxon>
        <taxon>Psathyrellaceae</taxon>
        <taxon>Coprinellus</taxon>
    </lineage>
</organism>
<proteinExistence type="predicted"/>
<dbReference type="Proteomes" id="UP000298030">
    <property type="component" value="Unassembled WGS sequence"/>
</dbReference>
<evidence type="ECO:0000313" key="3">
    <source>
        <dbReference type="Proteomes" id="UP000298030"/>
    </source>
</evidence>
<dbReference type="EMBL" id="QPFP01000031">
    <property type="protein sequence ID" value="TEB28631.1"/>
    <property type="molecule type" value="Genomic_DNA"/>
</dbReference>
<feature type="region of interest" description="Disordered" evidence="1">
    <location>
        <begin position="1"/>
        <end position="25"/>
    </location>
</feature>
<comment type="caution">
    <text evidence="2">The sequence shown here is derived from an EMBL/GenBank/DDBJ whole genome shotgun (WGS) entry which is preliminary data.</text>
</comment>